<gene>
    <name evidence="2" type="ORF">Poly59_50560</name>
</gene>
<feature type="region of interest" description="Disordered" evidence="1">
    <location>
        <begin position="196"/>
        <end position="221"/>
    </location>
</feature>
<keyword evidence="3" id="KW-1185">Reference proteome</keyword>
<dbReference type="EMBL" id="SJPX01000005">
    <property type="protein sequence ID" value="TWU48210.1"/>
    <property type="molecule type" value="Genomic_DNA"/>
</dbReference>
<comment type="caution">
    <text evidence="2">The sequence shown here is derived from an EMBL/GenBank/DDBJ whole genome shotgun (WGS) entry which is preliminary data.</text>
</comment>
<protein>
    <submittedName>
        <fullName evidence="2">Uncharacterized protein</fullName>
    </submittedName>
</protein>
<organism evidence="2 3">
    <name type="scientific">Rubripirellula reticaptiva</name>
    <dbReference type="NCBI Taxonomy" id="2528013"/>
    <lineage>
        <taxon>Bacteria</taxon>
        <taxon>Pseudomonadati</taxon>
        <taxon>Planctomycetota</taxon>
        <taxon>Planctomycetia</taxon>
        <taxon>Pirellulales</taxon>
        <taxon>Pirellulaceae</taxon>
        <taxon>Rubripirellula</taxon>
    </lineage>
</organism>
<accession>A0A5C6EI40</accession>
<dbReference type="RefSeq" id="WP_146536602.1">
    <property type="nucleotide sequence ID" value="NZ_SJPX01000005.1"/>
</dbReference>
<proteinExistence type="predicted"/>
<evidence type="ECO:0000313" key="2">
    <source>
        <dbReference type="EMBL" id="TWU48210.1"/>
    </source>
</evidence>
<dbReference type="OrthoDB" id="5497069at2"/>
<dbReference type="Proteomes" id="UP000317977">
    <property type="component" value="Unassembled WGS sequence"/>
</dbReference>
<sequence>MTPSPAPDEVRIARMRRWANANGSVKESVAEVHGRDILRFPRTLVAVTSSRLGHDVFLHQRVCQFLCRSMLDCRDLGGAVVVARGSAIEPWTVRAAALFDVPLVTVSVDDSVADVRIDCEELSRDAAVIAIADRVDAIHVRRGGNVETCLRKRLSLSRDASTRVAIMGGRKDAANRLITDGAIGWYLAGRNSSLPQTSTAESTLAGPPPTKSSSPDADWSRTDGQWLIHCTRSRHGPWPGETESQYQDSVLVDHPAATHRGPIDALERIVRSQCLIASAVATTRSEPVVCFSALPLADILQRRCFRPHLGRWDYEPFGVAVRKQVLAAMGGRPVIYGEPESRRKLAPADRFLFQAAGNTYDWRAEREWRINTTVQLGTLSADDVRVFASDSPTARQALTKSPWPVTWLSE</sequence>
<evidence type="ECO:0000313" key="3">
    <source>
        <dbReference type="Proteomes" id="UP000317977"/>
    </source>
</evidence>
<name>A0A5C6EI40_9BACT</name>
<evidence type="ECO:0000256" key="1">
    <source>
        <dbReference type="SAM" id="MobiDB-lite"/>
    </source>
</evidence>
<reference evidence="2 3" key="1">
    <citation type="submission" date="2019-02" db="EMBL/GenBank/DDBJ databases">
        <title>Deep-cultivation of Planctomycetes and their phenomic and genomic characterization uncovers novel biology.</title>
        <authorList>
            <person name="Wiegand S."/>
            <person name="Jogler M."/>
            <person name="Boedeker C."/>
            <person name="Pinto D."/>
            <person name="Vollmers J."/>
            <person name="Rivas-Marin E."/>
            <person name="Kohn T."/>
            <person name="Peeters S.H."/>
            <person name="Heuer A."/>
            <person name="Rast P."/>
            <person name="Oberbeckmann S."/>
            <person name="Bunk B."/>
            <person name="Jeske O."/>
            <person name="Meyerdierks A."/>
            <person name="Storesund J.E."/>
            <person name="Kallscheuer N."/>
            <person name="Luecker S."/>
            <person name="Lage O.M."/>
            <person name="Pohl T."/>
            <person name="Merkel B.J."/>
            <person name="Hornburger P."/>
            <person name="Mueller R.-W."/>
            <person name="Bruemmer F."/>
            <person name="Labrenz M."/>
            <person name="Spormann A.M."/>
            <person name="Op Den Camp H."/>
            <person name="Overmann J."/>
            <person name="Amann R."/>
            <person name="Jetten M.S.M."/>
            <person name="Mascher T."/>
            <person name="Medema M.H."/>
            <person name="Devos D.P."/>
            <person name="Kaster A.-K."/>
            <person name="Ovreas L."/>
            <person name="Rohde M."/>
            <person name="Galperin M.Y."/>
            <person name="Jogler C."/>
        </authorList>
    </citation>
    <scope>NUCLEOTIDE SEQUENCE [LARGE SCALE GENOMIC DNA]</scope>
    <source>
        <strain evidence="2 3">Poly59</strain>
    </source>
</reference>
<dbReference type="AlphaFoldDB" id="A0A5C6EI40"/>